<evidence type="ECO:0000313" key="2">
    <source>
        <dbReference type="EMBL" id="EWH14709.1"/>
    </source>
</evidence>
<accession>A0ABN0RS59</accession>
<dbReference type="EMBL" id="ARZX01000002">
    <property type="protein sequence ID" value="EWH14709.1"/>
    <property type="molecule type" value="Genomic_DNA"/>
</dbReference>
<dbReference type="PANTHER" id="PTHR35894:SF5">
    <property type="entry name" value="MU-LIKE PROPHAGE FLUMU DNA TRANSPOSITION PROTEIN B"/>
    <property type="match status" value="1"/>
</dbReference>
<evidence type="ECO:0000313" key="3">
    <source>
        <dbReference type="Proteomes" id="UP000019275"/>
    </source>
</evidence>
<dbReference type="Pfam" id="PF13401">
    <property type="entry name" value="AAA_22"/>
    <property type="match status" value="1"/>
</dbReference>
<organism evidence="2 3">
    <name type="scientific">Cellulophaga geojensis KL-A</name>
    <dbReference type="NCBI Taxonomy" id="1328323"/>
    <lineage>
        <taxon>Bacteria</taxon>
        <taxon>Pseudomonadati</taxon>
        <taxon>Bacteroidota</taxon>
        <taxon>Flavobacteriia</taxon>
        <taxon>Flavobacteriales</taxon>
        <taxon>Flavobacteriaceae</taxon>
        <taxon>Cellulophaga</taxon>
    </lineage>
</organism>
<dbReference type="Proteomes" id="UP000019275">
    <property type="component" value="Unassembled WGS sequence"/>
</dbReference>
<comment type="caution">
    <text evidence="2">The sequence shown here is derived from an EMBL/GenBank/DDBJ whole genome shotgun (WGS) entry which is preliminary data.</text>
</comment>
<dbReference type="InterPro" id="IPR027417">
    <property type="entry name" value="P-loop_NTPase"/>
</dbReference>
<dbReference type="SUPFAM" id="SSF52540">
    <property type="entry name" value="P-loop containing nucleoside triphosphate hydrolases"/>
    <property type="match status" value="1"/>
</dbReference>
<protein>
    <recommendedName>
        <fullName evidence="1">ORC1/DEAH AAA+ ATPase domain-containing protein</fullName>
    </recommendedName>
</protein>
<proteinExistence type="predicted"/>
<feature type="domain" description="ORC1/DEAH AAA+ ATPase" evidence="1">
    <location>
        <begin position="24"/>
        <end position="142"/>
    </location>
</feature>
<sequence length="222" mass="25975">MRIYATLNFLMIQELCKSTKEELKMIAIIGYPGAGKTVGLSYYQKTNKNVIYMIVRKSMSAKEFYIELLNAVGYEGDVLNLSLYDIINVIVSKIKASKRKLLLIIDEAGKFKPRQLEYIHELRDQTSDRLGIILAGPEYFYDNLFLWKEKKVIGIPEVFRRIEKIETLRLPTFREISDICKDFKVTSDEEIKKYRDIDSFSELINRLKNRPSEDEKDEEGSY</sequence>
<dbReference type="InterPro" id="IPR052026">
    <property type="entry name" value="ExeA_AAA_ATPase_DNA-bind"/>
</dbReference>
<name>A0ABN0RS59_9FLAO</name>
<reference evidence="2 3" key="1">
    <citation type="journal article" date="2014" name="Genome Announc.">
        <title>Draft Genome Sequence of the Carrageenan-Degrading Bacterium Cellulophaga sp. Strain KL-A, Isolated from Decaying Marine Algae.</title>
        <authorList>
            <person name="Shan D."/>
            <person name="Ying J."/>
            <person name="Li X."/>
            <person name="Gao Z."/>
            <person name="Wei G."/>
            <person name="Shao Z."/>
        </authorList>
    </citation>
    <scope>NUCLEOTIDE SEQUENCE [LARGE SCALE GENOMIC DNA]</scope>
    <source>
        <strain evidence="2 3">KL-A</strain>
    </source>
</reference>
<dbReference type="InterPro" id="IPR049945">
    <property type="entry name" value="AAA_22"/>
</dbReference>
<evidence type="ECO:0000259" key="1">
    <source>
        <dbReference type="Pfam" id="PF13401"/>
    </source>
</evidence>
<keyword evidence="3" id="KW-1185">Reference proteome</keyword>
<dbReference type="Gene3D" id="3.40.50.300">
    <property type="entry name" value="P-loop containing nucleotide triphosphate hydrolases"/>
    <property type="match status" value="1"/>
</dbReference>
<gene>
    <name evidence="2" type="ORF">KLA_02737</name>
</gene>
<dbReference type="PANTHER" id="PTHR35894">
    <property type="entry name" value="GENERAL SECRETION PATHWAY PROTEIN A-RELATED"/>
    <property type="match status" value="1"/>
</dbReference>